<dbReference type="InterPro" id="IPR041525">
    <property type="entry name" value="N/Namide_PRibTrfase"/>
</dbReference>
<proteinExistence type="inferred from homology"/>
<dbReference type="EC" id="2.4.2.12" evidence="6"/>
<dbReference type="CDD" id="cd01569">
    <property type="entry name" value="PBEF_like"/>
    <property type="match status" value="1"/>
</dbReference>
<evidence type="ECO:0000256" key="9">
    <source>
        <dbReference type="PIRSR" id="PIRSR005943-1"/>
    </source>
</evidence>
<evidence type="ECO:0000256" key="7">
    <source>
        <dbReference type="ARBA" id="ARBA00035036"/>
    </source>
</evidence>
<feature type="binding site" evidence="9">
    <location>
        <begin position="348"/>
        <end position="349"/>
    </location>
    <ligand>
        <name>beta-nicotinamide D-ribonucleotide</name>
        <dbReference type="ChEBI" id="CHEBI:14649"/>
    </ligand>
</feature>
<dbReference type="Pfam" id="PF04095">
    <property type="entry name" value="NAPRTase"/>
    <property type="match status" value="1"/>
</dbReference>
<dbReference type="InterPro" id="IPR041529">
    <property type="entry name" value="DUF5598"/>
</dbReference>
<comment type="pathway">
    <text evidence="5">Cofactor biosynthesis; NAD(+) biosynthesis; nicotinamide D-ribonucleotide from 5-phospho-alpha-D-ribose 1-diphosphate and nicotinamide: step 1/1.</text>
</comment>
<evidence type="ECO:0000256" key="4">
    <source>
        <dbReference type="ARBA" id="ARBA00022679"/>
    </source>
</evidence>
<dbReference type="Pfam" id="PF18127">
    <property type="entry name" value="NAMPT_N"/>
    <property type="match status" value="1"/>
</dbReference>
<comment type="similarity">
    <text evidence="1">Belongs to the NAPRTase family.</text>
</comment>
<evidence type="ECO:0000256" key="2">
    <source>
        <dbReference type="ARBA" id="ARBA00022642"/>
    </source>
</evidence>
<feature type="domain" description="Nicotinate/nicotinamide phosphoribosyltransferase" evidence="10">
    <location>
        <begin position="187"/>
        <end position="428"/>
    </location>
</feature>
<keyword evidence="3 12" id="KW-0328">Glycosyltransferase</keyword>
<dbReference type="PANTHER" id="PTHR43816">
    <property type="entry name" value="NICOTINAMIDE PHOSPHORIBOSYLTRANSFERASE"/>
    <property type="match status" value="1"/>
</dbReference>
<dbReference type="STRING" id="1515439.SAMN06265784_10844"/>
<comment type="catalytic activity">
    <reaction evidence="8">
        <text>beta-nicotinamide D-ribonucleotide + diphosphate = 5-phospho-alpha-D-ribose 1-diphosphate + nicotinamide + H(+)</text>
        <dbReference type="Rhea" id="RHEA:16149"/>
        <dbReference type="ChEBI" id="CHEBI:14649"/>
        <dbReference type="ChEBI" id="CHEBI:15378"/>
        <dbReference type="ChEBI" id="CHEBI:17154"/>
        <dbReference type="ChEBI" id="CHEBI:33019"/>
        <dbReference type="ChEBI" id="CHEBI:58017"/>
        <dbReference type="EC" id="2.4.2.12"/>
    </reaction>
    <physiologicalReaction direction="right-to-left" evidence="8">
        <dbReference type="Rhea" id="RHEA:16151"/>
    </physiologicalReaction>
</comment>
<keyword evidence="4 12" id="KW-0808">Transferase</keyword>
<gene>
    <name evidence="12" type="ORF">SAMN06265784_10844</name>
</gene>
<dbReference type="Proteomes" id="UP000193228">
    <property type="component" value="Unassembled WGS sequence"/>
</dbReference>
<dbReference type="InterPro" id="IPR016471">
    <property type="entry name" value="Nicotinamide_PRibTrfase"/>
</dbReference>
<dbReference type="RefSeq" id="WP_085487211.1">
    <property type="nucleotide sequence ID" value="NZ_FXAT01000008.1"/>
</dbReference>
<keyword evidence="2" id="KW-0662">Pyridine nucleotide biosynthesis</keyword>
<feature type="binding site" evidence="9">
    <location>
        <position position="387"/>
    </location>
    <ligand>
        <name>beta-nicotinamide D-ribonucleotide</name>
        <dbReference type="ChEBI" id="CHEBI:14649"/>
    </ligand>
</feature>
<evidence type="ECO:0000259" key="10">
    <source>
        <dbReference type="Pfam" id="PF04095"/>
    </source>
</evidence>
<feature type="binding site" evidence="9">
    <location>
        <begin position="307"/>
        <end position="309"/>
    </location>
    <ligand>
        <name>beta-nicotinamide D-ribonucleotide</name>
        <dbReference type="ChEBI" id="CHEBI:14649"/>
    </ligand>
</feature>
<dbReference type="GO" id="GO:0047280">
    <property type="term" value="F:nicotinamide phosphoribosyltransferase activity"/>
    <property type="evidence" value="ECO:0007669"/>
    <property type="project" value="UniProtKB-EC"/>
</dbReference>
<dbReference type="OrthoDB" id="394882at2"/>
<evidence type="ECO:0000313" key="13">
    <source>
        <dbReference type="Proteomes" id="UP000193228"/>
    </source>
</evidence>
<name>A0A1X7LRL7_9BURK</name>
<dbReference type="PANTHER" id="PTHR43816:SF1">
    <property type="entry name" value="NICOTINAMIDE PHOSPHORIBOSYLTRANSFERASE"/>
    <property type="match status" value="1"/>
</dbReference>
<evidence type="ECO:0000256" key="1">
    <source>
        <dbReference type="ARBA" id="ARBA00010897"/>
    </source>
</evidence>
<evidence type="ECO:0000256" key="6">
    <source>
        <dbReference type="ARBA" id="ARBA00035024"/>
    </source>
</evidence>
<organism evidence="12 13">
    <name type="scientific">Paraburkholderia susongensis</name>
    <dbReference type="NCBI Taxonomy" id="1515439"/>
    <lineage>
        <taxon>Bacteria</taxon>
        <taxon>Pseudomonadati</taxon>
        <taxon>Pseudomonadota</taxon>
        <taxon>Betaproteobacteria</taxon>
        <taxon>Burkholderiales</taxon>
        <taxon>Burkholderiaceae</taxon>
        <taxon>Paraburkholderia</taxon>
    </lineage>
</organism>
<feature type="binding site" evidence="9">
    <location>
        <position position="218"/>
    </location>
    <ligand>
        <name>beta-nicotinamide D-ribonucleotide</name>
        <dbReference type="ChEBI" id="CHEBI:14649"/>
    </ligand>
</feature>
<evidence type="ECO:0000313" key="12">
    <source>
        <dbReference type="EMBL" id="SMG56144.1"/>
    </source>
</evidence>
<reference evidence="13" key="1">
    <citation type="submission" date="2017-04" db="EMBL/GenBank/DDBJ databases">
        <authorList>
            <person name="Varghese N."/>
            <person name="Submissions S."/>
        </authorList>
    </citation>
    <scope>NUCLEOTIDE SEQUENCE [LARGE SCALE GENOMIC DNA]</scope>
    <source>
        <strain evidence="13">LMG 29540</strain>
    </source>
</reference>
<dbReference type="EMBL" id="FXAT01000008">
    <property type="protein sequence ID" value="SMG56144.1"/>
    <property type="molecule type" value="Genomic_DNA"/>
</dbReference>
<dbReference type="InterPro" id="IPR036068">
    <property type="entry name" value="Nicotinate_pribotase-like_C"/>
</dbReference>
<dbReference type="InterPro" id="IPR013785">
    <property type="entry name" value="Aldolase_TIM"/>
</dbReference>
<evidence type="ECO:0000256" key="5">
    <source>
        <dbReference type="ARBA" id="ARBA00035007"/>
    </source>
</evidence>
<accession>A0A1X7LRL7</accession>
<feature type="binding site" evidence="9">
    <location>
        <position position="244"/>
    </location>
    <ligand>
        <name>diphosphate</name>
        <dbReference type="ChEBI" id="CHEBI:33019"/>
    </ligand>
</feature>
<feature type="domain" description="Nicotinamide phosphoribosyltransferase N-terminal" evidence="11">
    <location>
        <begin position="24"/>
        <end position="115"/>
    </location>
</feature>
<dbReference type="PIRSF" id="PIRSF005943">
    <property type="entry name" value="NMPRT"/>
    <property type="match status" value="1"/>
</dbReference>
<dbReference type="NCBIfam" id="NF006629">
    <property type="entry name" value="PRK09198.1"/>
    <property type="match status" value="1"/>
</dbReference>
<dbReference type="Gene3D" id="3.20.20.70">
    <property type="entry name" value="Aldolase class I"/>
    <property type="match status" value="1"/>
</dbReference>
<protein>
    <recommendedName>
        <fullName evidence="7">Nicotinamide phosphoribosyltransferase</fullName>
        <ecNumber evidence="6">2.4.2.12</ecNumber>
    </recommendedName>
</protein>
<feature type="binding site" evidence="9">
    <location>
        <position position="379"/>
    </location>
    <ligand>
        <name>beta-nicotinamide D-ribonucleotide</name>
        <dbReference type="ChEBI" id="CHEBI:14649"/>
    </ligand>
</feature>
<evidence type="ECO:0000256" key="3">
    <source>
        <dbReference type="ARBA" id="ARBA00022676"/>
    </source>
</evidence>
<dbReference type="AlphaFoldDB" id="A0A1X7LRL7"/>
<evidence type="ECO:0000259" key="11">
    <source>
        <dbReference type="Pfam" id="PF18127"/>
    </source>
</evidence>
<feature type="binding site" evidence="9">
    <location>
        <position position="195"/>
    </location>
    <ligand>
        <name>diphosphate</name>
        <dbReference type="ChEBI" id="CHEBI:33019"/>
    </ligand>
</feature>
<feature type="binding site" evidence="9">
    <location>
        <position position="307"/>
    </location>
    <ligand>
        <name>diphosphate</name>
        <dbReference type="ChEBI" id="CHEBI:33019"/>
    </ligand>
</feature>
<dbReference type="SUPFAM" id="SSF51690">
    <property type="entry name" value="Nicotinate/Quinolinate PRTase C-terminal domain-like"/>
    <property type="match status" value="1"/>
</dbReference>
<dbReference type="GO" id="GO:0009435">
    <property type="term" value="P:NAD+ biosynthetic process"/>
    <property type="evidence" value="ECO:0007669"/>
    <property type="project" value="InterPro"/>
</dbReference>
<keyword evidence="13" id="KW-1185">Reference proteome</keyword>
<evidence type="ECO:0000256" key="8">
    <source>
        <dbReference type="ARBA" id="ARBA00047835"/>
    </source>
</evidence>
<sequence>MSAAQSTQNAQGRSGFASILSNPILNTDSYKASHYLQYPPDASAMFSYIESRGGRYERTLFFGLQMLLKEYLCRPITAAMIEQARAFFSAHGEPFNEAGWRYVVEQCGGYLPVRIRAVPEGSVVPTRNVLMTVECDDPQVFWLASYLETMLLRVWYPITVATQSWHLRKTIRAYLLESSDDLAQLPFKLHDFGARGVSSAESAAIGGAAHLVSFMGSDTVLGVLAANHYYNESMAAFSVPAAEHSTITAWGREREVDAYRNMIARFGKPGAIVSVVSDSYDLFAALEAWGTELKQAVLDSGGTLVIRPDSGDPCTIVLQTLRSLEASFGSVTNSKGRRVLNNVRVIQGDGVNPDSIVAILAAMDEAGFAADNIVFGMGGALLQQINRDTQRFAMKCSAIRLGDEWHDVSKDPVTDHGKRSMKGRLTLLRNRRTGEYRTVTLPVVWDERTVAEEWEEALVTVFDAGRLLTDLSLADIRSRAHADEM</sequence>